<sequence length="101" mass="10979">MACVCPGSSPTGTPTADTLVPVGVLNRARSGWTFAQGTNRSTLWLSRSYWAGRFFGWIKVTLKEHCLSSKFRAGPEAAAWSAARRDTTLQDAARSDSNLPF</sequence>
<accession>A0ABP0HNX5</accession>
<gene>
    <name evidence="1" type="ORF">SCF082_LOCUS2682</name>
</gene>
<organism evidence="1 2">
    <name type="scientific">Durusdinium trenchii</name>
    <dbReference type="NCBI Taxonomy" id="1381693"/>
    <lineage>
        <taxon>Eukaryota</taxon>
        <taxon>Sar</taxon>
        <taxon>Alveolata</taxon>
        <taxon>Dinophyceae</taxon>
        <taxon>Suessiales</taxon>
        <taxon>Symbiodiniaceae</taxon>
        <taxon>Durusdinium</taxon>
    </lineage>
</organism>
<dbReference type="Proteomes" id="UP001642464">
    <property type="component" value="Unassembled WGS sequence"/>
</dbReference>
<comment type="caution">
    <text evidence="1">The sequence shown here is derived from an EMBL/GenBank/DDBJ whole genome shotgun (WGS) entry which is preliminary data.</text>
</comment>
<protein>
    <submittedName>
        <fullName evidence="1">Uncharacterized protein</fullName>
    </submittedName>
</protein>
<name>A0ABP0HNX5_9DINO</name>
<evidence type="ECO:0000313" key="2">
    <source>
        <dbReference type="Proteomes" id="UP001642464"/>
    </source>
</evidence>
<reference evidence="1 2" key="1">
    <citation type="submission" date="2024-02" db="EMBL/GenBank/DDBJ databases">
        <authorList>
            <person name="Chen Y."/>
            <person name="Shah S."/>
            <person name="Dougan E. K."/>
            <person name="Thang M."/>
            <person name="Chan C."/>
        </authorList>
    </citation>
    <scope>NUCLEOTIDE SEQUENCE [LARGE SCALE GENOMIC DNA]</scope>
</reference>
<dbReference type="EMBL" id="CAXAMM010001325">
    <property type="protein sequence ID" value="CAK8991493.1"/>
    <property type="molecule type" value="Genomic_DNA"/>
</dbReference>
<proteinExistence type="predicted"/>
<evidence type="ECO:0000313" key="1">
    <source>
        <dbReference type="EMBL" id="CAK8991493.1"/>
    </source>
</evidence>
<keyword evidence="2" id="KW-1185">Reference proteome</keyword>